<dbReference type="EMBL" id="CP109535">
    <property type="protein sequence ID" value="WTY94165.1"/>
    <property type="molecule type" value="Genomic_DNA"/>
</dbReference>
<organism evidence="1">
    <name type="scientific">Streptomyces sp. NBC_01401</name>
    <dbReference type="NCBI Taxonomy" id="2903854"/>
    <lineage>
        <taxon>Bacteria</taxon>
        <taxon>Bacillati</taxon>
        <taxon>Actinomycetota</taxon>
        <taxon>Actinomycetes</taxon>
        <taxon>Kitasatosporales</taxon>
        <taxon>Streptomycetaceae</taxon>
        <taxon>Streptomyces</taxon>
    </lineage>
</organism>
<name>A0AAU3GMG0_9ACTN</name>
<evidence type="ECO:0000313" key="1">
    <source>
        <dbReference type="EMBL" id="WTY94165.1"/>
    </source>
</evidence>
<gene>
    <name evidence="1" type="ORF">OG626_04285</name>
</gene>
<accession>A0AAU3GMG0</accession>
<evidence type="ECO:0008006" key="2">
    <source>
        <dbReference type="Google" id="ProtNLM"/>
    </source>
</evidence>
<sequence>MTVRAGEPDDGESTLPTQDSVCVLDAVACVHFAGANLNRVLTTALAHAGWVILVPQEVCDEIRGKERKFPGLEKRWAALERSPYVRVLPRLEMTRPSDLGVITVLEELRDAEFERALLQRKDLGECVVVAHGVGLRERGHDVTLLMDDHGGQTMAAERGLAYATIEDVLVLAVDAGCFATGQDLMKAYARLQEFGSGLPDYRRTALPGAYRARAEA</sequence>
<dbReference type="AlphaFoldDB" id="A0AAU3GMG0"/>
<proteinExistence type="predicted"/>
<protein>
    <recommendedName>
        <fullName evidence="2">PIN domain-containing protein</fullName>
    </recommendedName>
</protein>
<reference evidence="1" key="1">
    <citation type="submission" date="2022-10" db="EMBL/GenBank/DDBJ databases">
        <title>The complete genomes of actinobacterial strains from the NBC collection.</title>
        <authorList>
            <person name="Joergensen T.S."/>
            <person name="Alvarez Arevalo M."/>
            <person name="Sterndorff E.B."/>
            <person name="Faurdal D."/>
            <person name="Vuksanovic O."/>
            <person name="Mourched A.-S."/>
            <person name="Charusanti P."/>
            <person name="Shaw S."/>
            <person name="Blin K."/>
            <person name="Weber T."/>
        </authorList>
    </citation>
    <scope>NUCLEOTIDE SEQUENCE</scope>
    <source>
        <strain evidence="1">NBC_01401</strain>
    </source>
</reference>